<dbReference type="RefSeq" id="WP_166519130.1">
    <property type="nucleotide sequence ID" value="NZ_JAAABJ010000472.1"/>
</dbReference>
<evidence type="ECO:0000256" key="10">
    <source>
        <dbReference type="ARBA" id="ARBA00023235"/>
    </source>
</evidence>
<keyword evidence="5 14" id="KW-0347">Helicase</keyword>
<dbReference type="SUPFAM" id="SSF52540">
    <property type="entry name" value="P-loop containing nucleoside triphosphate hydrolases"/>
    <property type="match status" value="1"/>
</dbReference>
<evidence type="ECO:0000256" key="12">
    <source>
        <dbReference type="ARBA" id="ARBA00034808"/>
    </source>
</evidence>
<keyword evidence="2 14" id="KW-0547">Nucleotide-binding</keyword>
<comment type="catalytic activity">
    <reaction evidence="13">
        <text>ATP + H2O = ADP + phosphate + H(+)</text>
        <dbReference type="Rhea" id="RHEA:13065"/>
        <dbReference type="ChEBI" id="CHEBI:15377"/>
        <dbReference type="ChEBI" id="CHEBI:15378"/>
        <dbReference type="ChEBI" id="CHEBI:30616"/>
        <dbReference type="ChEBI" id="CHEBI:43474"/>
        <dbReference type="ChEBI" id="CHEBI:456216"/>
        <dbReference type="EC" id="5.6.2.4"/>
    </reaction>
</comment>
<comment type="caution">
    <text evidence="16">The sequence shown here is derived from an EMBL/GenBank/DDBJ whole genome shotgun (WGS) entry which is preliminary data.</text>
</comment>
<evidence type="ECO:0000256" key="3">
    <source>
        <dbReference type="ARBA" id="ARBA00022763"/>
    </source>
</evidence>
<proteinExistence type="predicted"/>
<dbReference type="Pfam" id="PF00580">
    <property type="entry name" value="UvrD-helicase"/>
    <property type="match status" value="1"/>
</dbReference>
<dbReference type="Gene3D" id="3.40.50.300">
    <property type="entry name" value="P-loop containing nucleotide triphosphate hydrolases"/>
    <property type="match status" value="4"/>
</dbReference>
<evidence type="ECO:0000256" key="8">
    <source>
        <dbReference type="ARBA" id="ARBA00023125"/>
    </source>
</evidence>
<name>A0A845PV12_9FLAO</name>
<keyword evidence="4 14" id="KW-0378">Hydrolase</keyword>
<dbReference type="Pfam" id="PF13361">
    <property type="entry name" value="UvrD_C"/>
    <property type="match status" value="2"/>
</dbReference>
<dbReference type="GO" id="GO:0005829">
    <property type="term" value="C:cytosol"/>
    <property type="evidence" value="ECO:0007669"/>
    <property type="project" value="TreeGrafter"/>
</dbReference>
<dbReference type="PANTHER" id="PTHR11070:SF67">
    <property type="entry name" value="DNA 3'-5' HELICASE"/>
    <property type="match status" value="1"/>
</dbReference>
<keyword evidence="6" id="KW-0269">Exonuclease</keyword>
<dbReference type="InterPro" id="IPR014016">
    <property type="entry name" value="UvrD-like_ATP-bd"/>
</dbReference>
<keyword evidence="3" id="KW-0227">DNA damage</keyword>
<evidence type="ECO:0000256" key="5">
    <source>
        <dbReference type="ARBA" id="ARBA00022806"/>
    </source>
</evidence>
<dbReference type="InterPro" id="IPR011604">
    <property type="entry name" value="PDDEXK-like_dom_sf"/>
</dbReference>
<keyword evidence="1" id="KW-0540">Nuclease</keyword>
<dbReference type="GO" id="GO:0004527">
    <property type="term" value="F:exonuclease activity"/>
    <property type="evidence" value="ECO:0007669"/>
    <property type="project" value="UniProtKB-KW"/>
</dbReference>
<evidence type="ECO:0000256" key="4">
    <source>
        <dbReference type="ARBA" id="ARBA00022801"/>
    </source>
</evidence>
<dbReference type="EC" id="5.6.2.4" evidence="12"/>
<dbReference type="EMBL" id="JAAABJ010000472">
    <property type="protein sequence ID" value="NAW50831.1"/>
    <property type="molecule type" value="Genomic_DNA"/>
</dbReference>
<evidence type="ECO:0000256" key="2">
    <source>
        <dbReference type="ARBA" id="ARBA00022741"/>
    </source>
</evidence>
<keyword evidence="8" id="KW-0238">DNA-binding</keyword>
<evidence type="ECO:0000259" key="15">
    <source>
        <dbReference type="PROSITE" id="PS51198"/>
    </source>
</evidence>
<dbReference type="GO" id="GO:0000725">
    <property type="term" value="P:recombinational repair"/>
    <property type="evidence" value="ECO:0007669"/>
    <property type="project" value="TreeGrafter"/>
</dbReference>
<evidence type="ECO:0000256" key="1">
    <source>
        <dbReference type="ARBA" id="ARBA00022722"/>
    </source>
</evidence>
<keyword evidence="10" id="KW-0413">Isomerase</keyword>
<dbReference type="GO" id="GO:0043138">
    <property type="term" value="F:3'-5' DNA helicase activity"/>
    <property type="evidence" value="ECO:0007669"/>
    <property type="project" value="UniProtKB-EC"/>
</dbReference>
<dbReference type="Proteomes" id="UP000553459">
    <property type="component" value="Unassembled WGS sequence"/>
</dbReference>
<evidence type="ECO:0000256" key="11">
    <source>
        <dbReference type="ARBA" id="ARBA00034617"/>
    </source>
</evidence>
<dbReference type="PROSITE" id="PS51198">
    <property type="entry name" value="UVRD_HELICASE_ATP_BIND"/>
    <property type="match status" value="1"/>
</dbReference>
<evidence type="ECO:0000256" key="6">
    <source>
        <dbReference type="ARBA" id="ARBA00022839"/>
    </source>
</evidence>
<evidence type="ECO:0000313" key="17">
    <source>
        <dbReference type="Proteomes" id="UP000553459"/>
    </source>
</evidence>
<comment type="catalytic activity">
    <reaction evidence="11">
        <text>Couples ATP hydrolysis with the unwinding of duplex DNA by translocating in the 3'-5' direction.</text>
        <dbReference type="EC" id="5.6.2.4"/>
    </reaction>
</comment>
<feature type="binding site" evidence="14">
    <location>
        <begin position="9"/>
        <end position="16"/>
    </location>
    <ligand>
        <name>ATP</name>
        <dbReference type="ChEBI" id="CHEBI:30616"/>
    </ligand>
</feature>
<dbReference type="AlphaFoldDB" id="A0A845PV12"/>
<dbReference type="GO" id="GO:0003677">
    <property type="term" value="F:DNA binding"/>
    <property type="evidence" value="ECO:0007669"/>
    <property type="project" value="UniProtKB-KW"/>
</dbReference>
<evidence type="ECO:0000256" key="7">
    <source>
        <dbReference type="ARBA" id="ARBA00022840"/>
    </source>
</evidence>
<evidence type="ECO:0000256" key="13">
    <source>
        <dbReference type="ARBA" id="ARBA00048988"/>
    </source>
</evidence>
<dbReference type="Gene3D" id="3.90.320.10">
    <property type="match status" value="1"/>
</dbReference>
<dbReference type="InterPro" id="IPR014017">
    <property type="entry name" value="DNA_helicase_UvrD-like_C"/>
</dbReference>
<evidence type="ECO:0000256" key="14">
    <source>
        <dbReference type="PROSITE-ProRule" id="PRU00560"/>
    </source>
</evidence>
<feature type="domain" description="UvrD-like helicase ATP-binding" evidence="15">
    <location>
        <begin position="1"/>
        <end position="468"/>
    </location>
</feature>
<keyword evidence="9" id="KW-0234">DNA repair</keyword>
<dbReference type="InterPro" id="IPR027417">
    <property type="entry name" value="P-loop_NTPase"/>
</dbReference>
<keyword evidence="7 14" id="KW-0067">ATP-binding</keyword>
<dbReference type="InterPro" id="IPR011335">
    <property type="entry name" value="Restrct_endonuc-II-like"/>
</dbReference>
<protein>
    <recommendedName>
        <fullName evidence="12">DNA 3'-5' helicase</fullName>
        <ecNumber evidence="12">5.6.2.4</ecNumber>
    </recommendedName>
</protein>
<evidence type="ECO:0000313" key="16">
    <source>
        <dbReference type="EMBL" id="NAW50831.1"/>
    </source>
</evidence>
<dbReference type="PANTHER" id="PTHR11070">
    <property type="entry name" value="UVRD / RECB / PCRA DNA HELICASE FAMILY MEMBER"/>
    <property type="match status" value="1"/>
</dbReference>
<sequence length="1044" mass="122246">MNTYTLINASAGSGKTYSLIKNLLKICLRHNKPDIIRNILALTFTNKAANEMKERILSWLGEFTSPYYMHNQALQDIQNELKAEKIPLALEELHQRAKNLLDYILHHYSALNISTIDKFNTRLIRSFAYELGLPQNFNLEIDAAPFILEAVDQTLDKIGEHPELSEAFMDYINYNLDHQKRENLPKTLFNTAKAFNNDIHYFTLEKNRNFDWESYSQEKEKFRTEIKQLLKDATQRALSSLELIKSQDLCIEDFAGKKVNSIAVFFEKYLNTGVPSLPTNSEEKAQELFEKLSSAKAKNRADDIAVILPVLLENRKKIIYNHLQVEKKRKIHAALLPLKVNKEIQDQLKFIEDDNDLLLLSRFNVMINQQLCNEPSAFIYEKVGEQYQHYFFDEFQDTSFLQWQNFLPLRDHVLSEEHTSFTLVGDPKQSIYRFRGGDAQLMLDIINKKEFAPKYADIQHLEHNYRSSYHIVNFNNQLYQYLSNFVQEDYREIFGELALQKPYSSDPGLVKINLISNQNNVDLFFEETIEKMKIDIQKCINQGFKFSDIAILCRGNKDILKFSQLLSTLEVEYKSEKTFIKTLSEKGLTLDLSPTLNALIQYLLWYSFPKNRRYLVLCLYYLNKAKRIDIQDFSGELSDILKEDCNEQLLKKIEKKYLLKLVPQNTHLNTYSFIESILQEFSVEGKETDYLINFLELLYGFFQNTSATLKDFLRYWQEEGGSVSIQASENTDAIQLMTIHKAKGLEFPIVFIPMKNSHKDSLFSEWYHVYDTQQNALQMVNLSSFNKDLTNYDPEMRDFNTKNTYKNKIDRFCIQYVATTRAVKQMFLYIQKPGKSVNHLEIYDFIASHKHTDEDSFNFYEVDEKLLEKPYSDLTDTSTRNLHISSLRSPSASLPTQIKIATPSKSYQERNQSVKTGIFTHEILEKIITREDAPKVLKQYLLEGNITHEEFSAIQIRLNYLFDLYPDFFNATYTVMTERDLLFSDGITHQLLRADRLLKAQEGWIIIDFKTGAEHEKYENQIEIYKKALEKAGEKVWKIEVIYI</sequence>
<organism evidence="16 17">
    <name type="scientific">Elizabethkingia argenteiflava</name>
    <dbReference type="NCBI Taxonomy" id="2681556"/>
    <lineage>
        <taxon>Bacteria</taxon>
        <taxon>Pseudomonadati</taxon>
        <taxon>Bacteroidota</taxon>
        <taxon>Flavobacteriia</taxon>
        <taxon>Flavobacteriales</taxon>
        <taxon>Weeksellaceae</taxon>
        <taxon>Elizabethkingia</taxon>
    </lineage>
</organism>
<dbReference type="InterPro" id="IPR000212">
    <property type="entry name" value="DNA_helicase_UvrD/REP"/>
</dbReference>
<dbReference type="SUPFAM" id="SSF52980">
    <property type="entry name" value="Restriction endonuclease-like"/>
    <property type="match status" value="1"/>
</dbReference>
<reference evidence="16 17" key="1">
    <citation type="submission" date="2019-11" db="EMBL/GenBank/DDBJ databases">
        <title>Characterization of Elizabethkingia argenteiflava sp. nov., isolated from inner surface of Soybean Pods.</title>
        <authorList>
            <person name="Mo S."/>
        </authorList>
    </citation>
    <scope>NUCLEOTIDE SEQUENCE [LARGE SCALE GENOMIC DNA]</scope>
    <source>
        <strain evidence="16 17">YB22</strain>
    </source>
</reference>
<evidence type="ECO:0000256" key="9">
    <source>
        <dbReference type="ARBA" id="ARBA00023204"/>
    </source>
</evidence>
<dbReference type="GO" id="GO:0005524">
    <property type="term" value="F:ATP binding"/>
    <property type="evidence" value="ECO:0007669"/>
    <property type="project" value="UniProtKB-UniRule"/>
</dbReference>
<accession>A0A845PV12</accession>
<gene>
    <name evidence="16" type="ORF">GNY06_05385</name>
</gene>
<keyword evidence="17" id="KW-1185">Reference proteome</keyword>